<keyword evidence="1" id="KW-1133">Transmembrane helix</keyword>
<organism evidence="2 3">
    <name type="scientific">Thalassolituus pacificus</name>
    <dbReference type="NCBI Taxonomy" id="2975440"/>
    <lineage>
        <taxon>Bacteria</taxon>
        <taxon>Pseudomonadati</taxon>
        <taxon>Pseudomonadota</taxon>
        <taxon>Gammaproteobacteria</taxon>
        <taxon>Oceanospirillales</taxon>
        <taxon>Oceanospirillaceae</taxon>
        <taxon>Thalassolituus</taxon>
    </lineage>
</organism>
<keyword evidence="1" id="KW-0812">Transmembrane</keyword>
<keyword evidence="3" id="KW-1185">Reference proteome</keyword>
<dbReference type="PROSITE" id="PS00409">
    <property type="entry name" value="PROKAR_NTER_METHYL"/>
    <property type="match status" value="1"/>
</dbReference>
<sequence length="154" mass="16367">MKAHLSGFTLVELVMVLVLLGVLSAIGSSLFSRPDSFSALSARDQLQAMVLLAQQRALANVSASPVILTVEQTSDEWLFNLSQGAVLFKERQAPRHNAALSLNGSAFTNGQSSSFTFASDTSVGSTHQFIFTSENTHPLCLAASGFAYPATCQP</sequence>
<dbReference type="Gene3D" id="3.30.700.10">
    <property type="entry name" value="Glycoprotein, Type 4 Pilin"/>
    <property type="match status" value="1"/>
</dbReference>
<comment type="caution">
    <text evidence="2">The sequence shown here is derived from an EMBL/GenBank/DDBJ whole genome shotgun (WGS) entry which is preliminary data.</text>
</comment>
<evidence type="ECO:0000313" key="2">
    <source>
        <dbReference type="EMBL" id="MCT7360465.1"/>
    </source>
</evidence>
<dbReference type="SUPFAM" id="SSF54523">
    <property type="entry name" value="Pili subunits"/>
    <property type="match status" value="1"/>
</dbReference>
<reference evidence="2" key="2">
    <citation type="submission" date="2022-08" db="EMBL/GenBank/DDBJ databases">
        <authorList>
            <person name="Dong C."/>
        </authorList>
    </citation>
    <scope>NUCLEOTIDE SEQUENCE</scope>
    <source>
        <strain evidence="2">59MF3M-4</strain>
    </source>
</reference>
<reference evidence="2" key="1">
    <citation type="journal article" date="2022" name="Front. Microbiol.">
        <title>Genome-based taxonomic rearrangement of Oceanobacter-related bacteria including the description of Thalassolituus hydrocarbonoclasticus sp. nov. and Thalassolituus pacificus sp. nov. and emended description of the genus Thalassolituus.</title>
        <authorList>
            <person name="Dong C."/>
            <person name="Wei L."/>
            <person name="Wang J."/>
            <person name="Lai Q."/>
            <person name="Huang Z."/>
            <person name="Shao Z."/>
        </authorList>
    </citation>
    <scope>NUCLEOTIDE SEQUENCE</scope>
    <source>
        <strain evidence="2">59MF3M-4</strain>
    </source>
</reference>
<dbReference type="Pfam" id="PF07963">
    <property type="entry name" value="N_methyl"/>
    <property type="match status" value="1"/>
</dbReference>
<dbReference type="InterPro" id="IPR012902">
    <property type="entry name" value="N_methyl_site"/>
</dbReference>
<evidence type="ECO:0000256" key="1">
    <source>
        <dbReference type="SAM" id="Phobius"/>
    </source>
</evidence>
<evidence type="ECO:0000313" key="3">
    <source>
        <dbReference type="Proteomes" id="UP001147830"/>
    </source>
</evidence>
<keyword evidence="1" id="KW-0472">Membrane</keyword>
<dbReference type="Proteomes" id="UP001147830">
    <property type="component" value="Unassembled WGS sequence"/>
</dbReference>
<dbReference type="InterPro" id="IPR045584">
    <property type="entry name" value="Pilin-like"/>
</dbReference>
<dbReference type="NCBIfam" id="TIGR02532">
    <property type="entry name" value="IV_pilin_GFxxxE"/>
    <property type="match status" value="1"/>
</dbReference>
<dbReference type="EMBL" id="JAOANI010000028">
    <property type="protein sequence ID" value="MCT7360465.1"/>
    <property type="molecule type" value="Genomic_DNA"/>
</dbReference>
<name>A0A9X2WHJ2_9GAMM</name>
<dbReference type="RefSeq" id="WP_260977298.1">
    <property type="nucleotide sequence ID" value="NZ_JAOANI010000028.1"/>
</dbReference>
<protein>
    <submittedName>
        <fullName evidence="2">Prepilin-type N-terminal cleavage/methylation domain-containing protein</fullName>
    </submittedName>
</protein>
<dbReference type="AlphaFoldDB" id="A0A9X2WHJ2"/>
<proteinExistence type="predicted"/>
<accession>A0A9X2WHJ2</accession>
<feature type="transmembrane region" description="Helical" evidence="1">
    <location>
        <begin position="7"/>
        <end position="31"/>
    </location>
</feature>
<gene>
    <name evidence="2" type="ORF">NYR02_15685</name>
</gene>